<sequence length="234" mass="26112">MQPTQSLGMNRADVVELDNMFRKAIGMLFRHATNLIDVIRDCQGVECVDSVNAEINDLRADVQCLMSEVRRGQLTFVVDFARAMYEVFQYLARFGLLNTEYKEFLRKVAIDGGGEFLTDLNKVQVLLVNAGRVLTHAACMARYRGVSRVGNYILDKALLLLGMAMDEALLGDGERATCLLASSFLVFYGKENEAGNVLSRAGYSHEQLDKFLNSCTSFATLSELGVRFTESDYL</sequence>
<name>A0ABN6SNN5_9CREN</name>
<dbReference type="GeneID" id="76205694"/>
<evidence type="ECO:0000313" key="2">
    <source>
        <dbReference type="Proteomes" id="UP001060771"/>
    </source>
</evidence>
<keyword evidence="2" id="KW-1185">Reference proteome</keyword>
<proteinExistence type="predicted"/>
<protein>
    <submittedName>
        <fullName evidence="1">Uncharacterized protein</fullName>
    </submittedName>
</protein>
<gene>
    <name evidence="1" type="ORF">Vsou_01410</name>
</gene>
<dbReference type="EMBL" id="AP026830">
    <property type="protein sequence ID" value="BDR91048.1"/>
    <property type="molecule type" value="Genomic_DNA"/>
</dbReference>
<evidence type="ECO:0000313" key="1">
    <source>
        <dbReference type="EMBL" id="BDR91048.1"/>
    </source>
</evidence>
<organism evidence="1 2">
    <name type="scientific">Vulcanisaeta souniana JCM 11219</name>
    <dbReference type="NCBI Taxonomy" id="1293586"/>
    <lineage>
        <taxon>Archaea</taxon>
        <taxon>Thermoproteota</taxon>
        <taxon>Thermoprotei</taxon>
        <taxon>Thermoproteales</taxon>
        <taxon>Thermoproteaceae</taxon>
        <taxon>Vulcanisaeta</taxon>
    </lineage>
</organism>
<reference evidence="2" key="1">
    <citation type="submission" date="2022-09" db="EMBL/GenBank/DDBJ databases">
        <title>Complete genome sequence of Vulcanisaeta souniana.</title>
        <authorList>
            <person name="Kato S."/>
            <person name="Itoh T."/>
            <person name="Ohkuma M."/>
        </authorList>
    </citation>
    <scope>NUCLEOTIDE SEQUENCE [LARGE SCALE GENOMIC DNA]</scope>
    <source>
        <strain evidence="2">JCM 11219</strain>
    </source>
</reference>
<accession>A0ABN6SNN5</accession>
<dbReference type="Proteomes" id="UP001060771">
    <property type="component" value="Chromosome"/>
</dbReference>
<dbReference type="RefSeq" id="WP_188603513.1">
    <property type="nucleotide sequence ID" value="NZ_AP026830.1"/>
</dbReference>